<dbReference type="OrthoDB" id="444809at2759"/>
<feature type="compositionally biased region" description="Basic and acidic residues" evidence="4">
    <location>
        <begin position="258"/>
        <end position="281"/>
    </location>
</feature>
<evidence type="ECO:0000313" key="8">
    <source>
        <dbReference type="Proteomes" id="UP000800200"/>
    </source>
</evidence>
<feature type="compositionally biased region" description="Acidic residues" evidence="4">
    <location>
        <begin position="184"/>
        <end position="198"/>
    </location>
</feature>
<dbReference type="GO" id="GO:0003723">
    <property type="term" value="F:RNA binding"/>
    <property type="evidence" value="ECO:0007669"/>
    <property type="project" value="TreeGrafter"/>
</dbReference>
<feature type="compositionally biased region" description="Basic residues" evidence="4">
    <location>
        <begin position="315"/>
        <end position="329"/>
    </location>
</feature>
<feature type="compositionally biased region" description="Basic and acidic residues" evidence="4">
    <location>
        <begin position="289"/>
        <end position="299"/>
    </location>
</feature>
<dbReference type="GO" id="GO:0042273">
    <property type="term" value="P:ribosomal large subunit biogenesis"/>
    <property type="evidence" value="ECO:0007669"/>
    <property type="project" value="TreeGrafter"/>
</dbReference>
<dbReference type="PANTHER" id="PTHR14369">
    <property type="entry name" value="SURFEIT LOCUS PROTEIN 6"/>
    <property type="match status" value="1"/>
</dbReference>
<dbReference type="Pfam" id="PF15459">
    <property type="entry name" value="RRP14"/>
    <property type="match status" value="1"/>
</dbReference>
<feature type="compositionally biased region" description="Basic residues" evidence="4">
    <location>
        <begin position="454"/>
        <end position="465"/>
    </location>
</feature>
<feature type="compositionally biased region" description="Basic and acidic residues" evidence="4">
    <location>
        <begin position="199"/>
        <end position="213"/>
    </location>
</feature>
<feature type="compositionally biased region" description="Low complexity" evidence="4">
    <location>
        <begin position="225"/>
        <end position="250"/>
    </location>
</feature>
<evidence type="ECO:0000259" key="5">
    <source>
        <dbReference type="Pfam" id="PF04935"/>
    </source>
</evidence>
<dbReference type="PANTHER" id="PTHR14369:SF0">
    <property type="entry name" value="SURFEIT LOCUS PROTEIN 6"/>
    <property type="match status" value="1"/>
</dbReference>
<feature type="compositionally biased region" description="Basic and acidic residues" evidence="4">
    <location>
        <begin position="114"/>
        <end position="128"/>
    </location>
</feature>
<dbReference type="EMBL" id="ML994610">
    <property type="protein sequence ID" value="KAF2195466.1"/>
    <property type="molecule type" value="Genomic_DNA"/>
</dbReference>
<dbReference type="AlphaFoldDB" id="A0A6A6EZY7"/>
<dbReference type="Pfam" id="PF04935">
    <property type="entry name" value="SURF6"/>
    <property type="match status" value="1"/>
</dbReference>
<feature type="domain" description="Ribosomal RNA-processing protein 14/surfeit locus protein 6 C-terminal" evidence="5">
    <location>
        <begin position="310"/>
        <end position="505"/>
    </location>
</feature>
<evidence type="ECO:0000256" key="3">
    <source>
        <dbReference type="ARBA" id="ARBA00023242"/>
    </source>
</evidence>
<dbReference type="InterPro" id="IPR029188">
    <property type="entry name" value="Rrp14_N"/>
</dbReference>
<dbReference type="Proteomes" id="UP000800200">
    <property type="component" value="Unassembled WGS sequence"/>
</dbReference>
<feature type="region of interest" description="Disordered" evidence="4">
    <location>
        <begin position="346"/>
        <end position="365"/>
    </location>
</feature>
<evidence type="ECO:0000256" key="4">
    <source>
        <dbReference type="SAM" id="MobiDB-lite"/>
    </source>
</evidence>
<evidence type="ECO:0000259" key="6">
    <source>
        <dbReference type="Pfam" id="PF15459"/>
    </source>
</evidence>
<feature type="compositionally biased region" description="Basic and acidic residues" evidence="4">
    <location>
        <begin position="154"/>
        <end position="183"/>
    </location>
</feature>
<evidence type="ECO:0000256" key="1">
    <source>
        <dbReference type="ARBA" id="ARBA00004123"/>
    </source>
</evidence>
<feature type="compositionally biased region" description="Polar residues" evidence="4">
    <location>
        <begin position="351"/>
        <end position="363"/>
    </location>
</feature>
<evidence type="ECO:0000256" key="2">
    <source>
        <dbReference type="ARBA" id="ARBA00005904"/>
    </source>
</evidence>
<evidence type="ECO:0000313" key="7">
    <source>
        <dbReference type="EMBL" id="KAF2195466.1"/>
    </source>
</evidence>
<feature type="region of interest" description="Disordered" evidence="4">
    <location>
        <begin position="454"/>
        <end position="525"/>
    </location>
</feature>
<feature type="compositionally biased region" description="Basic and acidic residues" evidence="4">
    <location>
        <begin position="466"/>
        <end position="501"/>
    </location>
</feature>
<gene>
    <name evidence="7" type="ORF">K469DRAFT_649439</name>
</gene>
<dbReference type="GO" id="GO:0042274">
    <property type="term" value="P:ribosomal small subunit biogenesis"/>
    <property type="evidence" value="ECO:0007669"/>
    <property type="project" value="TreeGrafter"/>
</dbReference>
<sequence length="525" mass="59536">MADDLEQRLKSHARAFEGLMSLIPAQEYYGKDASITSNQWRRLNKPQTKEERQAAKRAKLDPASHKTAKDVMDENARKRRRELEAEDSSDIEVDVEKEKPFEGMKVISGKTKKQKTDHDTSAEVDTAKQADAGAENKPQQKTSQKKKEKRERKKEKLDQLKEKQDKKQQDKKQQKREAPKEEFDAAEDQAEQSEEEDTDAHAEDDHGDDHIQDLDVSGLEEEVQSTATLSADSALSASSIVSAASSSSSIIPPPTADSAEKEKKSPRPVRTIDPKQQEAFKARLAAKLEAMRTARKADGPDGLPARNRAELIEARRKKQAERKAARKANRQLAKEDEARLKAEAELAQLRGSGSPSLFSYRTTPEQEHNLSFGRVAWNDGQQLETNLSGFLESRKRKGPSDPKTALEAAEKKRSRISALDEEKRKDIEQKDLWLTAKKRAQGEKVHDDAALLRKNLKRKEKAKAKSKQEWKDRITNIEKGREMKQKKREENLKKRKEDKGSKGKKSKKLPKKPKRPGFEGTFKGR</sequence>
<comment type="subcellular location">
    <subcellularLocation>
        <location evidence="1">Nucleus</location>
    </subcellularLocation>
</comment>
<feature type="region of interest" description="Disordered" evidence="4">
    <location>
        <begin position="37"/>
        <end position="337"/>
    </location>
</feature>
<proteinExistence type="inferred from homology"/>
<comment type="similarity">
    <text evidence="2">Belongs to the SURF6 family.</text>
</comment>
<feature type="compositionally biased region" description="Basic residues" evidence="4">
    <location>
        <begin position="502"/>
        <end position="515"/>
    </location>
</feature>
<name>A0A6A6EZY7_9PEZI</name>
<keyword evidence="8" id="KW-1185">Reference proteome</keyword>
<feature type="region of interest" description="Disordered" evidence="4">
    <location>
        <begin position="388"/>
        <end position="422"/>
    </location>
</feature>
<feature type="compositionally biased region" description="Acidic residues" evidence="4">
    <location>
        <begin position="84"/>
        <end position="93"/>
    </location>
</feature>
<feature type="domain" description="Ribosomal RNA-processing protein 14 N-terminal" evidence="6">
    <location>
        <begin position="8"/>
        <end position="63"/>
    </location>
</feature>
<dbReference type="InterPro" id="IPR007019">
    <property type="entry name" value="SURF6"/>
</dbReference>
<organism evidence="7 8">
    <name type="scientific">Zopfia rhizophila CBS 207.26</name>
    <dbReference type="NCBI Taxonomy" id="1314779"/>
    <lineage>
        <taxon>Eukaryota</taxon>
        <taxon>Fungi</taxon>
        <taxon>Dikarya</taxon>
        <taxon>Ascomycota</taxon>
        <taxon>Pezizomycotina</taxon>
        <taxon>Dothideomycetes</taxon>
        <taxon>Dothideomycetes incertae sedis</taxon>
        <taxon>Zopfiaceae</taxon>
        <taxon>Zopfia</taxon>
    </lineage>
</organism>
<feature type="compositionally biased region" description="Basic residues" evidence="4">
    <location>
        <begin position="143"/>
        <end position="153"/>
    </location>
</feature>
<dbReference type="InterPro" id="IPR029190">
    <property type="entry name" value="Rrp14/SURF6_C"/>
</dbReference>
<accession>A0A6A6EZY7</accession>
<protein>
    <submittedName>
        <fullName evidence="7">SURF6-domain-containing protein</fullName>
    </submittedName>
</protein>
<reference evidence="7" key="1">
    <citation type="journal article" date="2020" name="Stud. Mycol.">
        <title>101 Dothideomycetes genomes: a test case for predicting lifestyles and emergence of pathogens.</title>
        <authorList>
            <person name="Haridas S."/>
            <person name="Albert R."/>
            <person name="Binder M."/>
            <person name="Bloem J."/>
            <person name="Labutti K."/>
            <person name="Salamov A."/>
            <person name="Andreopoulos B."/>
            <person name="Baker S."/>
            <person name="Barry K."/>
            <person name="Bills G."/>
            <person name="Bluhm B."/>
            <person name="Cannon C."/>
            <person name="Castanera R."/>
            <person name="Culley D."/>
            <person name="Daum C."/>
            <person name="Ezra D."/>
            <person name="Gonzalez J."/>
            <person name="Henrissat B."/>
            <person name="Kuo A."/>
            <person name="Liang C."/>
            <person name="Lipzen A."/>
            <person name="Lutzoni F."/>
            <person name="Magnuson J."/>
            <person name="Mondo S."/>
            <person name="Nolan M."/>
            <person name="Ohm R."/>
            <person name="Pangilinan J."/>
            <person name="Park H.-J."/>
            <person name="Ramirez L."/>
            <person name="Alfaro M."/>
            <person name="Sun H."/>
            <person name="Tritt A."/>
            <person name="Yoshinaga Y."/>
            <person name="Zwiers L.-H."/>
            <person name="Turgeon B."/>
            <person name="Goodwin S."/>
            <person name="Spatafora J."/>
            <person name="Crous P."/>
            <person name="Grigoriev I."/>
        </authorList>
    </citation>
    <scope>NUCLEOTIDE SEQUENCE</scope>
    <source>
        <strain evidence="7">CBS 207.26</strain>
    </source>
</reference>
<keyword evidence="3" id="KW-0539">Nucleus</keyword>
<dbReference type="GO" id="GO:0005730">
    <property type="term" value="C:nucleolus"/>
    <property type="evidence" value="ECO:0007669"/>
    <property type="project" value="TreeGrafter"/>
</dbReference>
<feature type="compositionally biased region" description="Basic and acidic residues" evidence="4">
    <location>
        <begin position="47"/>
        <end position="76"/>
    </location>
</feature>
<dbReference type="GO" id="GO:0003677">
    <property type="term" value="F:DNA binding"/>
    <property type="evidence" value="ECO:0007669"/>
    <property type="project" value="TreeGrafter"/>
</dbReference>